<dbReference type="SMART" id="SM00420">
    <property type="entry name" value="HTH_DEOR"/>
    <property type="match status" value="1"/>
</dbReference>
<protein>
    <submittedName>
        <fullName evidence="4">DeoR/GlpR family DNA-binding transcription regulator</fullName>
    </submittedName>
</protein>
<dbReference type="PANTHER" id="PTHR30363:SF44">
    <property type="entry name" value="AGA OPERON TRANSCRIPTIONAL REPRESSOR-RELATED"/>
    <property type="match status" value="1"/>
</dbReference>
<evidence type="ECO:0000256" key="2">
    <source>
        <dbReference type="ARBA" id="ARBA00023163"/>
    </source>
</evidence>
<keyword evidence="4" id="KW-0238">DNA-binding</keyword>
<dbReference type="SUPFAM" id="SSF100950">
    <property type="entry name" value="NagB/RpiA/CoA transferase-like"/>
    <property type="match status" value="1"/>
</dbReference>
<dbReference type="Proteomes" id="UP001501094">
    <property type="component" value="Unassembled WGS sequence"/>
</dbReference>
<dbReference type="InterPro" id="IPR050313">
    <property type="entry name" value="Carb_Metab_HTH_regulators"/>
</dbReference>
<keyword evidence="2" id="KW-0804">Transcription</keyword>
<name>A0ABN2NLJ1_9MICO</name>
<dbReference type="SMART" id="SM01134">
    <property type="entry name" value="DeoRC"/>
    <property type="match status" value="1"/>
</dbReference>
<dbReference type="GO" id="GO:0003677">
    <property type="term" value="F:DNA binding"/>
    <property type="evidence" value="ECO:0007669"/>
    <property type="project" value="UniProtKB-KW"/>
</dbReference>
<dbReference type="EMBL" id="BAAANL010000009">
    <property type="protein sequence ID" value="GAA1874470.1"/>
    <property type="molecule type" value="Genomic_DNA"/>
</dbReference>
<dbReference type="InterPro" id="IPR037171">
    <property type="entry name" value="NagB/RpiA_transferase-like"/>
</dbReference>
<dbReference type="SUPFAM" id="SSF46785">
    <property type="entry name" value="Winged helix' DNA-binding domain"/>
    <property type="match status" value="1"/>
</dbReference>
<accession>A0ABN2NLJ1</accession>
<proteinExistence type="predicted"/>
<dbReference type="PROSITE" id="PS51000">
    <property type="entry name" value="HTH_DEOR_2"/>
    <property type="match status" value="1"/>
</dbReference>
<comment type="caution">
    <text evidence="4">The sequence shown here is derived from an EMBL/GenBank/DDBJ whole genome shotgun (WGS) entry which is preliminary data.</text>
</comment>
<keyword evidence="1" id="KW-0805">Transcription regulation</keyword>
<dbReference type="Pfam" id="PF00455">
    <property type="entry name" value="DeoRC"/>
    <property type="match status" value="1"/>
</dbReference>
<dbReference type="PANTHER" id="PTHR30363">
    <property type="entry name" value="HTH-TYPE TRANSCRIPTIONAL REGULATOR SRLR-RELATED"/>
    <property type="match status" value="1"/>
</dbReference>
<reference evidence="4 5" key="1">
    <citation type="journal article" date="2019" name="Int. J. Syst. Evol. Microbiol.">
        <title>The Global Catalogue of Microorganisms (GCM) 10K type strain sequencing project: providing services to taxonomists for standard genome sequencing and annotation.</title>
        <authorList>
            <consortium name="The Broad Institute Genomics Platform"/>
            <consortium name="The Broad Institute Genome Sequencing Center for Infectious Disease"/>
            <person name="Wu L."/>
            <person name="Ma J."/>
        </authorList>
    </citation>
    <scope>NUCLEOTIDE SEQUENCE [LARGE SCALE GENOMIC DNA]</scope>
    <source>
        <strain evidence="4 5">JCM 14326</strain>
    </source>
</reference>
<evidence type="ECO:0000259" key="3">
    <source>
        <dbReference type="PROSITE" id="PS51000"/>
    </source>
</evidence>
<dbReference type="InterPro" id="IPR014036">
    <property type="entry name" value="DeoR-like_C"/>
</dbReference>
<evidence type="ECO:0000313" key="4">
    <source>
        <dbReference type="EMBL" id="GAA1874470.1"/>
    </source>
</evidence>
<evidence type="ECO:0000313" key="5">
    <source>
        <dbReference type="Proteomes" id="UP001501094"/>
    </source>
</evidence>
<feature type="domain" description="HTH deoR-type" evidence="3">
    <location>
        <begin position="1"/>
        <end position="48"/>
    </location>
</feature>
<dbReference type="InterPro" id="IPR036390">
    <property type="entry name" value="WH_DNA-bd_sf"/>
</dbReference>
<evidence type="ECO:0000256" key="1">
    <source>
        <dbReference type="ARBA" id="ARBA00023015"/>
    </source>
</evidence>
<dbReference type="PRINTS" id="PR00037">
    <property type="entry name" value="HTHLACR"/>
</dbReference>
<keyword evidence="5" id="KW-1185">Reference proteome</keyword>
<organism evidence="4 5">
    <name type="scientific">Myceligenerans crystallogenes</name>
    <dbReference type="NCBI Taxonomy" id="316335"/>
    <lineage>
        <taxon>Bacteria</taxon>
        <taxon>Bacillati</taxon>
        <taxon>Actinomycetota</taxon>
        <taxon>Actinomycetes</taxon>
        <taxon>Micrococcales</taxon>
        <taxon>Promicromonosporaceae</taxon>
        <taxon>Myceligenerans</taxon>
    </lineage>
</organism>
<dbReference type="Gene3D" id="3.40.50.1360">
    <property type="match status" value="1"/>
</dbReference>
<sequence length="243" mass="25061">MNAVRSPGGARVADLARATGTSLMTIRRDLAALERQGVLRRTHGGAVSSPARGTRLPFAVRLDTGLEQKQAIATAVAALVPDGSSVILDNGTTCTAVAQALTGRDLTVLALSVHAAAALGECPGVRIITPGGQLDGDELAWTGHRAVREVQEFRADVAVLGVCAWDEPSGLTATSMHDAEIKKAILASANQAVAVTTADKFGSSATFAVCSSDVIDTLVTSELARDDHLWLTAAGVKVLDQDA</sequence>
<dbReference type="Pfam" id="PF08220">
    <property type="entry name" value="HTH_DeoR"/>
    <property type="match status" value="1"/>
</dbReference>
<gene>
    <name evidence="4" type="ORF">GCM10009751_37590</name>
</gene>
<dbReference type="InterPro" id="IPR001034">
    <property type="entry name" value="DeoR_HTH"/>
</dbReference>